<feature type="domain" description="Nucleoside transporter/FeoB GTPase Gate" evidence="3">
    <location>
        <begin position="307"/>
        <end position="431"/>
    </location>
</feature>
<dbReference type="GO" id="GO:0015093">
    <property type="term" value="F:ferrous iron transmembrane transporter activity"/>
    <property type="evidence" value="ECO:0007669"/>
    <property type="project" value="InterPro"/>
</dbReference>
<dbReference type="RefSeq" id="WP_015759225.1">
    <property type="nucleotide sequence ID" value="NC_013216.1"/>
</dbReference>
<sequence length="462" mass="50796">MNRTFSAGLDDILRDTDNLAPDNKPWVNDTIVSSIYNAAETITNQVVSQKDKPGIDWDKKLDDILTSRLLGFPSMLILLGLIFWMTVAGANIPSAMIADSLFWIQDRLTYICNYLHAPAWFHGLFIEGIYRCLAWVVAVMLPPMAIFFPCFTLLEDLGYLPRVAFNLDRLFKKAGAHGKQSLTMSMGFGCNAAGIVACRIIESPRERMIAMLTNNFVPCNGRFPTLIALAGILVFGMGSSFGATAIVVGIVLLGIAATLAISWILSKTLLKGVPSSFTLELPPYRKPQIGKIIVRSVYDRTLFILGRAVCIAAPAGAITWLLANIYVSDLSILAHCAQWLNPFGQMIGLDGFILMAFILGLPANEIVLPILIMSYLSTGSMTELDSIEDLYNLFVVQHGWTWLTAVCMMLFSLLHYPCGTTLWTIRKECGSTKWTILAALIPLGVACTVCFIAAQIYKLIEG</sequence>
<keyword evidence="1" id="KW-1133">Transmembrane helix</keyword>
<feature type="transmembrane region" description="Helical" evidence="1">
    <location>
        <begin position="434"/>
        <end position="457"/>
    </location>
</feature>
<dbReference type="EMBL" id="CP001720">
    <property type="protein sequence ID" value="ACV64543.1"/>
    <property type="molecule type" value="Genomic_DNA"/>
</dbReference>
<evidence type="ECO:0000313" key="5">
    <source>
        <dbReference type="Proteomes" id="UP000002217"/>
    </source>
</evidence>
<dbReference type="GO" id="GO:0005886">
    <property type="term" value="C:plasma membrane"/>
    <property type="evidence" value="ECO:0007669"/>
    <property type="project" value="TreeGrafter"/>
</dbReference>
<feature type="transmembrane region" description="Helical" evidence="1">
    <location>
        <begin position="390"/>
        <end position="414"/>
    </location>
</feature>
<keyword evidence="1" id="KW-0812">Transmembrane</keyword>
<dbReference type="STRING" id="485916.Dtox_3839"/>
<organism evidence="4 5">
    <name type="scientific">Desulfofarcimen acetoxidans (strain ATCC 49208 / DSM 771 / KCTC 5769 / VKM B-1644 / 5575)</name>
    <name type="common">Desulfotomaculum acetoxidans</name>
    <dbReference type="NCBI Taxonomy" id="485916"/>
    <lineage>
        <taxon>Bacteria</taxon>
        <taxon>Bacillati</taxon>
        <taxon>Bacillota</taxon>
        <taxon>Clostridia</taxon>
        <taxon>Eubacteriales</taxon>
        <taxon>Peptococcaceae</taxon>
        <taxon>Desulfofarcimen</taxon>
    </lineage>
</organism>
<dbReference type="Pfam" id="PF07670">
    <property type="entry name" value="Gate"/>
    <property type="match status" value="2"/>
</dbReference>
<dbReference type="InterPro" id="IPR011642">
    <property type="entry name" value="Gate_dom"/>
</dbReference>
<keyword evidence="5" id="KW-1185">Reference proteome</keyword>
<feature type="transmembrane region" description="Helical" evidence="1">
    <location>
        <begin position="221"/>
        <end position="239"/>
    </location>
</feature>
<feature type="transmembrane region" description="Helical" evidence="1">
    <location>
        <begin position="182"/>
        <end position="201"/>
    </location>
</feature>
<dbReference type="InterPro" id="IPR050860">
    <property type="entry name" value="FeoB_GTPase"/>
</dbReference>
<dbReference type="eggNOG" id="COG0370">
    <property type="taxonomic scope" value="Bacteria"/>
</dbReference>
<protein>
    <submittedName>
        <fullName evidence="4">Ferrous iron transport B domain protein</fullName>
    </submittedName>
</protein>
<dbReference type="OrthoDB" id="9809127at2"/>
<dbReference type="PANTHER" id="PTHR43185:SF2">
    <property type="entry name" value="FERROUS IRON TRANSPORT PROTEIN B"/>
    <property type="match status" value="1"/>
</dbReference>
<evidence type="ECO:0000313" key="4">
    <source>
        <dbReference type="EMBL" id="ACV64543.1"/>
    </source>
</evidence>
<dbReference type="HOGENOM" id="CLU_586157_0_0_9"/>
<feature type="transmembrane region" description="Helical" evidence="1">
    <location>
        <begin position="108"/>
        <end position="126"/>
    </location>
</feature>
<feature type="transmembrane region" description="Helical" evidence="1">
    <location>
        <begin position="133"/>
        <end position="154"/>
    </location>
</feature>
<reference evidence="4 5" key="1">
    <citation type="journal article" date="2009" name="Stand. Genomic Sci.">
        <title>Complete genome sequence of Desulfotomaculum acetoxidans type strain (5575).</title>
        <authorList>
            <person name="Spring S."/>
            <person name="Lapidus A."/>
            <person name="Schroder M."/>
            <person name="Gleim D."/>
            <person name="Sims D."/>
            <person name="Meincke L."/>
            <person name="Glavina Del Rio T."/>
            <person name="Tice H."/>
            <person name="Copeland A."/>
            <person name="Cheng J.F."/>
            <person name="Lucas S."/>
            <person name="Chen F."/>
            <person name="Nolan M."/>
            <person name="Bruce D."/>
            <person name="Goodwin L."/>
            <person name="Pitluck S."/>
            <person name="Ivanova N."/>
            <person name="Mavromatis K."/>
            <person name="Mikhailova N."/>
            <person name="Pati A."/>
            <person name="Chen A."/>
            <person name="Palaniappan K."/>
            <person name="Land M."/>
            <person name="Hauser L."/>
            <person name="Chang Y.J."/>
            <person name="Jeffries C.D."/>
            <person name="Chain P."/>
            <person name="Saunders E."/>
            <person name="Brettin T."/>
            <person name="Detter J.C."/>
            <person name="Goker M."/>
            <person name="Bristow J."/>
            <person name="Eisen J.A."/>
            <person name="Markowitz V."/>
            <person name="Hugenholtz P."/>
            <person name="Kyrpides N.C."/>
            <person name="Klenk H.P."/>
            <person name="Han C."/>
        </authorList>
    </citation>
    <scope>NUCLEOTIDE SEQUENCE [LARGE SCALE GENOMIC DNA]</scope>
    <source>
        <strain evidence="5">ATCC 49208 / DSM 771 / VKM B-1644</strain>
    </source>
</reference>
<dbReference type="PANTHER" id="PTHR43185">
    <property type="entry name" value="FERROUS IRON TRANSPORT PROTEIN B"/>
    <property type="match status" value="1"/>
</dbReference>
<feature type="transmembrane region" description="Helical" evidence="1">
    <location>
        <begin position="301"/>
        <end position="323"/>
    </location>
</feature>
<feature type="transmembrane region" description="Helical" evidence="1">
    <location>
        <begin position="352"/>
        <end position="378"/>
    </location>
</feature>
<proteinExistence type="predicted"/>
<feature type="domain" description="Ferrous iron transport protein B C-terminal" evidence="2">
    <location>
        <begin position="247"/>
        <end position="296"/>
    </location>
</feature>
<accession>C8VXE7</accession>
<feature type="transmembrane region" description="Helical" evidence="1">
    <location>
        <begin position="245"/>
        <end position="265"/>
    </location>
</feature>
<feature type="transmembrane region" description="Helical" evidence="1">
    <location>
        <begin position="69"/>
        <end position="88"/>
    </location>
</feature>
<evidence type="ECO:0000256" key="1">
    <source>
        <dbReference type="SAM" id="Phobius"/>
    </source>
</evidence>
<gene>
    <name evidence="4" type="ordered locus">Dtox_3839</name>
</gene>
<dbReference type="Pfam" id="PF07664">
    <property type="entry name" value="FeoB_C"/>
    <property type="match status" value="1"/>
</dbReference>
<name>C8VXE7_DESAS</name>
<dbReference type="InterPro" id="IPR011640">
    <property type="entry name" value="Fe2_transport_prot_B_C"/>
</dbReference>
<dbReference type="AlphaFoldDB" id="C8VXE7"/>
<keyword evidence="1" id="KW-0472">Membrane</keyword>
<feature type="domain" description="Nucleoside transporter/FeoB GTPase Gate" evidence="3">
    <location>
        <begin position="139"/>
        <end position="232"/>
    </location>
</feature>
<dbReference type="Proteomes" id="UP000002217">
    <property type="component" value="Chromosome"/>
</dbReference>
<dbReference type="KEGG" id="dae:Dtox_3839"/>
<evidence type="ECO:0000259" key="3">
    <source>
        <dbReference type="Pfam" id="PF07670"/>
    </source>
</evidence>
<evidence type="ECO:0000259" key="2">
    <source>
        <dbReference type="Pfam" id="PF07664"/>
    </source>
</evidence>